<dbReference type="EC" id="2.7.13.3" evidence="2"/>
<organism evidence="11 12">
    <name type="scientific">Isoptericola hypogeus</name>
    <dbReference type="NCBI Taxonomy" id="300179"/>
    <lineage>
        <taxon>Bacteria</taxon>
        <taxon>Bacillati</taxon>
        <taxon>Actinomycetota</taxon>
        <taxon>Actinomycetes</taxon>
        <taxon>Micrococcales</taxon>
        <taxon>Promicromonosporaceae</taxon>
        <taxon>Isoptericola</taxon>
    </lineage>
</organism>
<keyword evidence="9" id="KW-0472">Membrane</keyword>
<evidence type="ECO:0000256" key="6">
    <source>
        <dbReference type="ARBA" id="ARBA00022777"/>
    </source>
</evidence>
<feature type="transmembrane region" description="Helical" evidence="9">
    <location>
        <begin position="67"/>
        <end position="86"/>
    </location>
</feature>
<evidence type="ECO:0000256" key="2">
    <source>
        <dbReference type="ARBA" id="ARBA00012438"/>
    </source>
</evidence>
<accession>A0ABN2IRI4</accession>
<evidence type="ECO:0000256" key="3">
    <source>
        <dbReference type="ARBA" id="ARBA00022553"/>
    </source>
</evidence>
<keyword evidence="6 11" id="KW-0418">Kinase</keyword>
<dbReference type="InterPro" id="IPR011712">
    <property type="entry name" value="Sig_transdc_His_kin_sub3_dim/P"/>
</dbReference>
<evidence type="ECO:0000313" key="12">
    <source>
        <dbReference type="Proteomes" id="UP001501138"/>
    </source>
</evidence>
<protein>
    <recommendedName>
        <fullName evidence="2">histidine kinase</fullName>
        <ecNumber evidence="2">2.7.13.3</ecNumber>
    </recommendedName>
</protein>
<keyword evidence="4" id="KW-0808">Transferase</keyword>
<proteinExistence type="predicted"/>
<evidence type="ECO:0000256" key="9">
    <source>
        <dbReference type="SAM" id="Phobius"/>
    </source>
</evidence>
<keyword evidence="9" id="KW-1133">Transmembrane helix</keyword>
<gene>
    <name evidence="11" type="ORF">GCM10009809_02900</name>
</gene>
<comment type="catalytic activity">
    <reaction evidence="1">
        <text>ATP + protein L-histidine = ADP + protein N-phospho-L-histidine.</text>
        <dbReference type="EC" id="2.7.13.3"/>
    </reaction>
</comment>
<dbReference type="EMBL" id="BAAAPM010000002">
    <property type="protein sequence ID" value="GAA1709970.1"/>
    <property type="molecule type" value="Genomic_DNA"/>
</dbReference>
<feature type="transmembrane region" description="Helical" evidence="9">
    <location>
        <begin position="134"/>
        <end position="167"/>
    </location>
</feature>
<dbReference type="Pfam" id="PF02518">
    <property type="entry name" value="HATPase_c"/>
    <property type="match status" value="1"/>
</dbReference>
<dbReference type="InterPro" id="IPR050482">
    <property type="entry name" value="Sensor_HK_TwoCompSys"/>
</dbReference>
<evidence type="ECO:0000256" key="8">
    <source>
        <dbReference type="ARBA" id="ARBA00023012"/>
    </source>
</evidence>
<keyword evidence="8" id="KW-0902">Two-component regulatory system</keyword>
<keyword evidence="12" id="KW-1185">Reference proteome</keyword>
<dbReference type="InterPro" id="IPR003594">
    <property type="entry name" value="HATPase_dom"/>
</dbReference>
<comment type="caution">
    <text evidence="11">The sequence shown here is derived from an EMBL/GenBank/DDBJ whole genome shotgun (WGS) entry which is preliminary data.</text>
</comment>
<dbReference type="GO" id="GO:0016301">
    <property type="term" value="F:kinase activity"/>
    <property type="evidence" value="ECO:0007669"/>
    <property type="project" value="UniProtKB-KW"/>
</dbReference>
<dbReference type="PANTHER" id="PTHR24421">
    <property type="entry name" value="NITRATE/NITRITE SENSOR PROTEIN NARX-RELATED"/>
    <property type="match status" value="1"/>
</dbReference>
<feature type="transmembrane region" description="Helical" evidence="9">
    <location>
        <begin position="44"/>
        <end position="61"/>
    </location>
</feature>
<evidence type="ECO:0000256" key="4">
    <source>
        <dbReference type="ARBA" id="ARBA00022679"/>
    </source>
</evidence>
<evidence type="ECO:0000313" key="11">
    <source>
        <dbReference type="EMBL" id="GAA1709970.1"/>
    </source>
</evidence>
<evidence type="ECO:0000256" key="1">
    <source>
        <dbReference type="ARBA" id="ARBA00000085"/>
    </source>
</evidence>
<evidence type="ECO:0000259" key="10">
    <source>
        <dbReference type="SMART" id="SM00387"/>
    </source>
</evidence>
<dbReference type="PANTHER" id="PTHR24421:SF10">
    <property type="entry name" value="NITRATE_NITRITE SENSOR PROTEIN NARQ"/>
    <property type="match status" value="1"/>
</dbReference>
<keyword evidence="7" id="KW-0067">ATP-binding</keyword>
<feature type="transmembrane region" description="Helical" evidence="9">
    <location>
        <begin position="12"/>
        <end position="32"/>
    </location>
</feature>
<evidence type="ECO:0000256" key="5">
    <source>
        <dbReference type="ARBA" id="ARBA00022741"/>
    </source>
</evidence>
<dbReference type="Gene3D" id="3.30.565.10">
    <property type="entry name" value="Histidine kinase-like ATPase, C-terminal domain"/>
    <property type="match status" value="1"/>
</dbReference>
<dbReference type="InterPro" id="IPR025828">
    <property type="entry name" value="Put_sensor_dom"/>
</dbReference>
<dbReference type="SUPFAM" id="SSF55874">
    <property type="entry name" value="ATPase domain of HSP90 chaperone/DNA topoisomerase II/histidine kinase"/>
    <property type="match status" value="1"/>
</dbReference>
<dbReference type="Pfam" id="PF13796">
    <property type="entry name" value="Sensor"/>
    <property type="match status" value="1"/>
</dbReference>
<dbReference type="SMART" id="SM00387">
    <property type="entry name" value="HATPase_c"/>
    <property type="match status" value="1"/>
</dbReference>
<dbReference type="Gene3D" id="1.20.5.1930">
    <property type="match status" value="1"/>
</dbReference>
<feature type="domain" description="Histidine kinase/HSP90-like ATPase" evidence="10">
    <location>
        <begin position="365"/>
        <end position="470"/>
    </location>
</feature>
<keyword evidence="5" id="KW-0547">Nucleotide-binding</keyword>
<sequence length="476" mass="50041">MTMPSAAPRLPGAGSTSPTAAGTGVAAPFLLAPYDRRTWQGYGFLWLALLLAPFALAYALFTVSFMAGVAVTVVGLFVAGGVLLGARGWGSMYRRMAVRWLGVEIAEPAARAPRRGFWRRLGSMLGDSTAWRSLLYMVVTFPLAIAGFVVSTTFLAVAAGFMTHWFWSRWLPLQQASDGTWHRGASFGTDWFVDTPARHLLLVAGGIVLLYLWPQVQRLFLGLFRLLATGLLSPTRASLRVAYAERARAVTVEDADERLRRIERDLHDGTQAHLVAVAMQIGEARELLRDDADGVDTAELAAVLETAHSSTKDTLAELRELARGIRPPALDAGLAVALETLAARAALPVRVHAVGLDGADLPPSVTAISYFAVAELVANATKHARATGVDVVAGVEPVADAATGAALTALVLRVHDDGVGGAAVRAPDASGRGSGLAGLTDRLSGVDGTLRVVSPAGGPTVITVTIPLPAPGGARR</sequence>
<name>A0ABN2IRI4_9MICO</name>
<dbReference type="Proteomes" id="UP001501138">
    <property type="component" value="Unassembled WGS sequence"/>
</dbReference>
<dbReference type="CDD" id="cd16917">
    <property type="entry name" value="HATPase_UhpB-NarQ-NarX-like"/>
    <property type="match status" value="1"/>
</dbReference>
<reference evidence="11 12" key="1">
    <citation type="journal article" date="2019" name="Int. J. Syst. Evol. Microbiol.">
        <title>The Global Catalogue of Microorganisms (GCM) 10K type strain sequencing project: providing services to taxonomists for standard genome sequencing and annotation.</title>
        <authorList>
            <consortium name="The Broad Institute Genomics Platform"/>
            <consortium name="The Broad Institute Genome Sequencing Center for Infectious Disease"/>
            <person name="Wu L."/>
            <person name="Ma J."/>
        </authorList>
    </citation>
    <scope>NUCLEOTIDE SEQUENCE [LARGE SCALE GENOMIC DNA]</scope>
    <source>
        <strain evidence="11 12">JCM 15589</strain>
    </source>
</reference>
<dbReference type="InterPro" id="IPR036890">
    <property type="entry name" value="HATPase_C_sf"/>
</dbReference>
<evidence type="ECO:0000256" key="7">
    <source>
        <dbReference type="ARBA" id="ARBA00022840"/>
    </source>
</evidence>
<dbReference type="Pfam" id="PF07730">
    <property type="entry name" value="HisKA_3"/>
    <property type="match status" value="1"/>
</dbReference>
<keyword evidence="9" id="KW-0812">Transmembrane</keyword>
<keyword evidence="3" id="KW-0597">Phosphoprotein</keyword>